<keyword evidence="5 7" id="KW-0472">Membrane</keyword>
<dbReference type="OrthoDB" id="5989802at2759"/>
<evidence type="ECO:0008006" key="10">
    <source>
        <dbReference type="Google" id="ProtNLM"/>
    </source>
</evidence>
<proteinExistence type="inferred from homology"/>
<keyword evidence="3 7" id="KW-0812">Transmembrane</keyword>
<accession>A0A210PNB0</accession>
<dbReference type="AlphaFoldDB" id="A0A210PNB0"/>
<dbReference type="PANTHER" id="PTHR14948">
    <property type="entry name" value="NG5"/>
    <property type="match status" value="1"/>
</dbReference>
<evidence type="ECO:0000256" key="1">
    <source>
        <dbReference type="ARBA" id="ARBA00004370"/>
    </source>
</evidence>
<name>A0A210PNB0_MIZYE</name>
<keyword evidence="4 7" id="KW-1133">Transmembrane helix</keyword>
<protein>
    <recommendedName>
        <fullName evidence="10">Proline-rich transmembrane protein 1</fullName>
    </recommendedName>
</protein>
<evidence type="ECO:0000256" key="2">
    <source>
        <dbReference type="ARBA" id="ARBA00006843"/>
    </source>
</evidence>
<evidence type="ECO:0000256" key="5">
    <source>
        <dbReference type="ARBA" id="ARBA00023136"/>
    </source>
</evidence>
<gene>
    <name evidence="8" type="ORF">KP79_PYT14320</name>
</gene>
<dbReference type="PANTHER" id="PTHR14948:SF25">
    <property type="entry name" value="DUF4190 DOMAIN-CONTAINING PROTEIN"/>
    <property type="match status" value="1"/>
</dbReference>
<dbReference type="Proteomes" id="UP000242188">
    <property type="component" value="Unassembled WGS sequence"/>
</dbReference>
<evidence type="ECO:0000313" key="8">
    <source>
        <dbReference type="EMBL" id="OWF38000.1"/>
    </source>
</evidence>
<feature type="region of interest" description="Disordered" evidence="6">
    <location>
        <begin position="1"/>
        <end position="52"/>
    </location>
</feature>
<evidence type="ECO:0000256" key="7">
    <source>
        <dbReference type="SAM" id="Phobius"/>
    </source>
</evidence>
<evidence type="ECO:0000256" key="3">
    <source>
        <dbReference type="ARBA" id="ARBA00022692"/>
    </source>
</evidence>
<comment type="caution">
    <text evidence="8">The sequence shown here is derived from an EMBL/GenBank/DDBJ whole genome shotgun (WGS) entry which is preliminary data.</text>
</comment>
<comment type="similarity">
    <text evidence="2">Belongs to the CD225/Dispanin family.</text>
</comment>
<comment type="subcellular location">
    <subcellularLocation>
        <location evidence="1">Membrane</location>
    </subcellularLocation>
</comment>
<evidence type="ECO:0000313" key="9">
    <source>
        <dbReference type="Proteomes" id="UP000242188"/>
    </source>
</evidence>
<dbReference type="GO" id="GO:0016020">
    <property type="term" value="C:membrane"/>
    <property type="evidence" value="ECO:0007669"/>
    <property type="project" value="UniProtKB-SubCell"/>
</dbReference>
<keyword evidence="9" id="KW-1185">Reference proteome</keyword>
<evidence type="ECO:0000256" key="4">
    <source>
        <dbReference type="ARBA" id="ARBA00022989"/>
    </source>
</evidence>
<feature type="transmembrane region" description="Helical" evidence="7">
    <location>
        <begin position="73"/>
        <end position="95"/>
    </location>
</feature>
<dbReference type="EMBL" id="NEDP02005575">
    <property type="protein sequence ID" value="OWF38000.1"/>
    <property type="molecule type" value="Genomic_DNA"/>
</dbReference>
<dbReference type="InterPro" id="IPR051423">
    <property type="entry name" value="CD225/Dispanin"/>
</dbReference>
<feature type="compositionally biased region" description="Low complexity" evidence="6">
    <location>
        <begin position="40"/>
        <end position="52"/>
    </location>
</feature>
<dbReference type="InterPro" id="IPR007593">
    <property type="entry name" value="CD225/Dispanin_fam"/>
</dbReference>
<reference evidence="8 9" key="1">
    <citation type="journal article" date="2017" name="Nat. Ecol. Evol.">
        <title>Scallop genome provides insights into evolution of bilaterian karyotype and development.</title>
        <authorList>
            <person name="Wang S."/>
            <person name="Zhang J."/>
            <person name="Jiao W."/>
            <person name="Li J."/>
            <person name="Xun X."/>
            <person name="Sun Y."/>
            <person name="Guo X."/>
            <person name="Huan P."/>
            <person name="Dong B."/>
            <person name="Zhang L."/>
            <person name="Hu X."/>
            <person name="Sun X."/>
            <person name="Wang J."/>
            <person name="Zhao C."/>
            <person name="Wang Y."/>
            <person name="Wang D."/>
            <person name="Huang X."/>
            <person name="Wang R."/>
            <person name="Lv J."/>
            <person name="Li Y."/>
            <person name="Zhang Z."/>
            <person name="Liu B."/>
            <person name="Lu W."/>
            <person name="Hui Y."/>
            <person name="Liang J."/>
            <person name="Zhou Z."/>
            <person name="Hou R."/>
            <person name="Li X."/>
            <person name="Liu Y."/>
            <person name="Li H."/>
            <person name="Ning X."/>
            <person name="Lin Y."/>
            <person name="Zhao L."/>
            <person name="Xing Q."/>
            <person name="Dou J."/>
            <person name="Li Y."/>
            <person name="Mao J."/>
            <person name="Guo H."/>
            <person name="Dou H."/>
            <person name="Li T."/>
            <person name="Mu C."/>
            <person name="Jiang W."/>
            <person name="Fu Q."/>
            <person name="Fu X."/>
            <person name="Miao Y."/>
            <person name="Liu J."/>
            <person name="Yu Q."/>
            <person name="Li R."/>
            <person name="Liao H."/>
            <person name="Li X."/>
            <person name="Kong Y."/>
            <person name="Jiang Z."/>
            <person name="Chourrout D."/>
            <person name="Li R."/>
            <person name="Bao Z."/>
        </authorList>
    </citation>
    <scope>NUCLEOTIDE SEQUENCE [LARGE SCALE GENOMIC DNA]</scope>
    <source>
        <strain evidence="8 9">PY_sf001</strain>
    </source>
</reference>
<evidence type="ECO:0000256" key="6">
    <source>
        <dbReference type="SAM" id="MobiDB-lite"/>
    </source>
</evidence>
<dbReference type="Pfam" id="PF04505">
    <property type="entry name" value="CD225"/>
    <property type="match status" value="1"/>
</dbReference>
<sequence>MNNSPVHMQGATRDMPPPYSSPSGPAEFSQLQQPLPYGNPPQSIQQSSSQSSVVVVQQPPQIYQQMTTPPSDYLGWSICGCLCCLWPIGICAIVASMNVSTLRLELNYIYNKNAHFTMSYSHVKQI</sequence>
<organism evidence="8 9">
    <name type="scientific">Mizuhopecten yessoensis</name>
    <name type="common">Japanese scallop</name>
    <name type="synonym">Patinopecten yessoensis</name>
    <dbReference type="NCBI Taxonomy" id="6573"/>
    <lineage>
        <taxon>Eukaryota</taxon>
        <taxon>Metazoa</taxon>
        <taxon>Spiralia</taxon>
        <taxon>Lophotrochozoa</taxon>
        <taxon>Mollusca</taxon>
        <taxon>Bivalvia</taxon>
        <taxon>Autobranchia</taxon>
        <taxon>Pteriomorphia</taxon>
        <taxon>Pectinida</taxon>
        <taxon>Pectinoidea</taxon>
        <taxon>Pectinidae</taxon>
        <taxon>Mizuhopecten</taxon>
    </lineage>
</organism>